<protein>
    <submittedName>
        <fullName evidence="1">Methyltransferase</fullName>
    </submittedName>
</protein>
<dbReference type="GO" id="GO:0032259">
    <property type="term" value="P:methylation"/>
    <property type="evidence" value="ECO:0007669"/>
    <property type="project" value="UniProtKB-KW"/>
</dbReference>
<evidence type="ECO:0000313" key="1">
    <source>
        <dbReference type="EMBL" id="KAK9769830.1"/>
    </source>
</evidence>
<reference evidence="1 2" key="1">
    <citation type="submission" date="2024-02" db="EMBL/GenBank/DDBJ databases">
        <title>First draft genome assembly of two strains of Seiridium cardinale.</title>
        <authorList>
            <person name="Emiliani G."/>
            <person name="Scali E."/>
        </authorList>
    </citation>
    <scope>NUCLEOTIDE SEQUENCE [LARGE SCALE GENOMIC DNA]</scope>
    <source>
        <strain evidence="1 2">BM-138-000479</strain>
    </source>
</reference>
<dbReference type="Proteomes" id="UP001465668">
    <property type="component" value="Unassembled WGS sequence"/>
</dbReference>
<dbReference type="GO" id="GO:0008168">
    <property type="term" value="F:methyltransferase activity"/>
    <property type="evidence" value="ECO:0007669"/>
    <property type="project" value="UniProtKB-KW"/>
</dbReference>
<dbReference type="InterPro" id="IPR029063">
    <property type="entry name" value="SAM-dependent_MTases_sf"/>
</dbReference>
<keyword evidence="1" id="KW-0489">Methyltransferase</keyword>
<dbReference type="SUPFAM" id="SSF53335">
    <property type="entry name" value="S-adenosyl-L-methionine-dependent methyltransferases"/>
    <property type="match status" value="1"/>
</dbReference>
<name>A0ABR2X7R0_9PEZI</name>
<sequence>MADHKESSDRFYKGIYTRSFLARIYDHYVLGFNMKYAWGAAADSVLLPFFADNFSHRHMDIGVATGWFPATVLARPIRNQERHQLTLVDFNETSLNATKARVLSVAPHSVVDCVQADITAPLPEALQNSLRKYDTLSMFNLFHCVPGGLEKLRAFATYKELLSDDGAMAGCTVLGHKHARGFFSRLYLRIYNRLDIFNNWDDDQETIEKTLRQEFEQVETEVVGMMLLFKASRPRRSGTV</sequence>
<dbReference type="Gene3D" id="3.40.50.150">
    <property type="entry name" value="Vaccinia Virus protein VP39"/>
    <property type="match status" value="1"/>
</dbReference>
<evidence type="ECO:0000313" key="2">
    <source>
        <dbReference type="Proteomes" id="UP001465668"/>
    </source>
</evidence>
<comment type="caution">
    <text evidence="1">The sequence shown here is derived from an EMBL/GenBank/DDBJ whole genome shotgun (WGS) entry which is preliminary data.</text>
</comment>
<keyword evidence="1" id="KW-0808">Transferase</keyword>
<accession>A0ABR2X7R0</accession>
<dbReference type="EMBL" id="JARVKM010000109">
    <property type="protein sequence ID" value="KAK9769830.1"/>
    <property type="molecule type" value="Genomic_DNA"/>
</dbReference>
<gene>
    <name evidence="1" type="ORF">SCAR479_13483</name>
</gene>
<proteinExistence type="predicted"/>
<organism evidence="1 2">
    <name type="scientific">Seiridium cardinale</name>
    <dbReference type="NCBI Taxonomy" id="138064"/>
    <lineage>
        <taxon>Eukaryota</taxon>
        <taxon>Fungi</taxon>
        <taxon>Dikarya</taxon>
        <taxon>Ascomycota</taxon>
        <taxon>Pezizomycotina</taxon>
        <taxon>Sordariomycetes</taxon>
        <taxon>Xylariomycetidae</taxon>
        <taxon>Amphisphaeriales</taxon>
        <taxon>Sporocadaceae</taxon>
        <taxon>Seiridium</taxon>
    </lineage>
</organism>
<keyword evidence="2" id="KW-1185">Reference proteome</keyword>